<protein>
    <submittedName>
        <fullName evidence="1">Uncharacterized protein</fullName>
    </submittedName>
</protein>
<organism evidence="1">
    <name type="scientific">Rhizophora mucronata</name>
    <name type="common">Asiatic mangrove</name>
    <dbReference type="NCBI Taxonomy" id="61149"/>
    <lineage>
        <taxon>Eukaryota</taxon>
        <taxon>Viridiplantae</taxon>
        <taxon>Streptophyta</taxon>
        <taxon>Embryophyta</taxon>
        <taxon>Tracheophyta</taxon>
        <taxon>Spermatophyta</taxon>
        <taxon>Magnoliopsida</taxon>
        <taxon>eudicotyledons</taxon>
        <taxon>Gunneridae</taxon>
        <taxon>Pentapetalae</taxon>
        <taxon>rosids</taxon>
        <taxon>fabids</taxon>
        <taxon>Malpighiales</taxon>
        <taxon>Rhizophoraceae</taxon>
        <taxon>Rhizophora</taxon>
    </lineage>
</organism>
<reference evidence="1" key="1">
    <citation type="submission" date="2018-02" db="EMBL/GenBank/DDBJ databases">
        <title>Rhizophora mucronata_Transcriptome.</title>
        <authorList>
            <person name="Meera S.P."/>
            <person name="Sreeshan A."/>
            <person name="Augustine A."/>
        </authorList>
    </citation>
    <scope>NUCLEOTIDE SEQUENCE</scope>
    <source>
        <tissue evidence="1">Leaf</tissue>
    </source>
</reference>
<proteinExistence type="predicted"/>
<sequence length="22" mass="2584">MGGKLFQDICLYLLPPLFIQHH</sequence>
<name>A0A2P2Q0M4_RHIMU</name>
<accession>A0A2P2Q0M4</accession>
<dbReference type="EMBL" id="GGEC01080066">
    <property type="protein sequence ID" value="MBX60550.1"/>
    <property type="molecule type" value="Transcribed_RNA"/>
</dbReference>
<evidence type="ECO:0000313" key="1">
    <source>
        <dbReference type="EMBL" id="MBX60550.1"/>
    </source>
</evidence>
<dbReference type="AlphaFoldDB" id="A0A2P2Q0M4"/>